<dbReference type="Pfam" id="PF04954">
    <property type="entry name" value="SIP"/>
    <property type="match status" value="1"/>
</dbReference>
<dbReference type="PANTHER" id="PTHR30157">
    <property type="entry name" value="FERRIC REDUCTASE, NADPH-DEPENDENT"/>
    <property type="match status" value="1"/>
</dbReference>
<protein>
    <submittedName>
        <fullName evidence="3">Iron-chelator utilization protein</fullName>
    </submittedName>
</protein>
<dbReference type="Pfam" id="PF08021">
    <property type="entry name" value="FAD_binding_9"/>
    <property type="match status" value="1"/>
</dbReference>
<dbReference type="PROSITE" id="PS51384">
    <property type="entry name" value="FAD_FR"/>
    <property type="match status" value="1"/>
</dbReference>
<dbReference type="InterPro" id="IPR017927">
    <property type="entry name" value="FAD-bd_FR_type"/>
</dbReference>
<proteinExistence type="inferred from homology"/>
<evidence type="ECO:0000313" key="4">
    <source>
        <dbReference type="Proteomes" id="UP000041595"/>
    </source>
</evidence>
<dbReference type="Proteomes" id="UP000041595">
    <property type="component" value="Unassembled WGS sequence"/>
</dbReference>
<dbReference type="CDD" id="cd06193">
    <property type="entry name" value="siderophore_interacting"/>
    <property type="match status" value="1"/>
</dbReference>
<dbReference type="Gene3D" id="2.40.30.10">
    <property type="entry name" value="Translation factors"/>
    <property type="match status" value="1"/>
</dbReference>
<accession>A0A0T9UN24</accession>
<dbReference type="SUPFAM" id="SSF63380">
    <property type="entry name" value="Riboflavin synthase domain-like"/>
    <property type="match status" value="1"/>
</dbReference>
<gene>
    <name evidence="3" type="primary">viuB_2</name>
    <name evidence="3" type="ORF">ERS137965_03354</name>
</gene>
<sequence length="306" mass="34069">MSGTSSYRIFDIKLKVKENISPSLLRCIFEGPDVNRMKLEAPDQRIKLLFPAADGQLPQLPASDDWYGQYMAIPKQQRPLMRTYTLRALRTEHNEMDVEFVLHGDDGPASAWATHAKPGDAIQVVAPNAAYKPDSGGYEWAAPTQMRQALLIADETALPAAVAILEQLALQANPPPVQVFFEVPVAGDCINLARFPFAQIHWLPRDTEHQPAHGHLLVDAVRQWVQIPVAARVAAQSLAENSLGGDVLWERAEGASTFYAWVAAESSTVKALRRYLIGESNLDRSCVNFMAYWCHTPLTERLKSQR</sequence>
<name>A0A0T9UN24_YERAL</name>
<dbReference type="RefSeq" id="WP_004703171.1">
    <property type="nucleotide sequence ID" value="NZ_CQEJ01000022.1"/>
</dbReference>
<dbReference type="InterPro" id="IPR007037">
    <property type="entry name" value="SIP_rossman_dom"/>
</dbReference>
<dbReference type="InterPro" id="IPR039374">
    <property type="entry name" value="SIP_fam"/>
</dbReference>
<dbReference type="EMBL" id="CQEJ01000022">
    <property type="protein sequence ID" value="CNL55189.1"/>
    <property type="molecule type" value="Genomic_DNA"/>
</dbReference>
<dbReference type="eggNOG" id="COG2375">
    <property type="taxonomic scope" value="Bacteria"/>
</dbReference>
<dbReference type="STRING" id="1453495.AT01_3411"/>
<reference evidence="3 4" key="1">
    <citation type="submission" date="2015-03" db="EMBL/GenBank/DDBJ databases">
        <authorList>
            <person name="Murphy D."/>
        </authorList>
    </citation>
    <scope>NUCLEOTIDE SEQUENCE [LARGE SCALE GENOMIC DNA]</scope>
    <source>
        <strain evidence="3 4">IP06005</strain>
    </source>
</reference>
<dbReference type="Gene3D" id="3.40.50.80">
    <property type="entry name" value="Nucleotide-binding domain of ferredoxin-NADP reductase (FNR) module"/>
    <property type="match status" value="1"/>
</dbReference>
<organism evidence="3 4">
    <name type="scientific">Yersinia aldovae</name>
    <dbReference type="NCBI Taxonomy" id="29483"/>
    <lineage>
        <taxon>Bacteria</taxon>
        <taxon>Pseudomonadati</taxon>
        <taxon>Pseudomonadota</taxon>
        <taxon>Gammaproteobacteria</taxon>
        <taxon>Enterobacterales</taxon>
        <taxon>Yersiniaceae</taxon>
        <taxon>Yersinia</taxon>
    </lineage>
</organism>
<dbReference type="InterPro" id="IPR017938">
    <property type="entry name" value="Riboflavin_synthase-like_b-brl"/>
</dbReference>
<dbReference type="InterPro" id="IPR039261">
    <property type="entry name" value="FNR_nucleotide-bd"/>
</dbReference>
<feature type="domain" description="FAD-binding FR-type" evidence="2">
    <location>
        <begin position="7"/>
        <end position="134"/>
    </location>
</feature>
<evidence type="ECO:0000259" key="2">
    <source>
        <dbReference type="PROSITE" id="PS51384"/>
    </source>
</evidence>
<dbReference type="GO" id="GO:0016491">
    <property type="term" value="F:oxidoreductase activity"/>
    <property type="evidence" value="ECO:0007669"/>
    <property type="project" value="InterPro"/>
</dbReference>
<evidence type="ECO:0000256" key="1">
    <source>
        <dbReference type="ARBA" id="ARBA00035644"/>
    </source>
</evidence>
<dbReference type="InterPro" id="IPR013113">
    <property type="entry name" value="SIP_FAD-bd"/>
</dbReference>
<evidence type="ECO:0000313" key="3">
    <source>
        <dbReference type="EMBL" id="CNL55189.1"/>
    </source>
</evidence>
<comment type="similarity">
    <text evidence="1">Belongs to the SIP oxidoreductase family.</text>
</comment>
<dbReference type="AlphaFoldDB" id="A0A0T9UN24"/>
<dbReference type="PANTHER" id="PTHR30157:SF0">
    <property type="entry name" value="NADPH-DEPENDENT FERRIC-CHELATE REDUCTASE"/>
    <property type="match status" value="1"/>
</dbReference>